<dbReference type="EMBL" id="JAPWDO010000009">
    <property type="protein sequence ID" value="KAJ5457054.1"/>
    <property type="molecule type" value="Genomic_DNA"/>
</dbReference>
<organism evidence="2 3">
    <name type="scientific">Penicillium desertorum</name>
    <dbReference type="NCBI Taxonomy" id="1303715"/>
    <lineage>
        <taxon>Eukaryota</taxon>
        <taxon>Fungi</taxon>
        <taxon>Dikarya</taxon>
        <taxon>Ascomycota</taxon>
        <taxon>Pezizomycotina</taxon>
        <taxon>Eurotiomycetes</taxon>
        <taxon>Eurotiomycetidae</taxon>
        <taxon>Eurotiales</taxon>
        <taxon>Aspergillaceae</taxon>
        <taxon>Penicillium</taxon>
    </lineage>
</organism>
<reference evidence="2" key="2">
    <citation type="journal article" date="2023" name="IMA Fungus">
        <title>Comparative genomic study of the Penicillium genus elucidates a diverse pangenome and 15 lateral gene transfer events.</title>
        <authorList>
            <person name="Petersen C."/>
            <person name="Sorensen T."/>
            <person name="Nielsen M.R."/>
            <person name="Sondergaard T.E."/>
            <person name="Sorensen J.L."/>
            <person name="Fitzpatrick D.A."/>
            <person name="Frisvad J.C."/>
            <person name="Nielsen K.L."/>
        </authorList>
    </citation>
    <scope>NUCLEOTIDE SEQUENCE</scope>
    <source>
        <strain evidence="2">IBT 17660</strain>
    </source>
</reference>
<protein>
    <submittedName>
        <fullName evidence="2">Uncharacterized protein</fullName>
    </submittedName>
</protein>
<dbReference type="AlphaFoldDB" id="A0A9W9WF66"/>
<reference evidence="2" key="1">
    <citation type="submission" date="2022-12" db="EMBL/GenBank/DDBJ databases">
        <authorList>
            <person name="Petersen C."/>
        </authorList>
    </citation>
    <scope>NUCLEOTIDE SEQUENCE</scope>
    <source>
        <strain evidence="2">IBT 17660</strain>
    </source>
</reference>
<accession>A0A9W9WF66</accession>
<evidence type="ECO:0000256" key="1">
    <source>
        <dbReference type="SAM" id="MobiDB-lite"/>
    </source>
</evidence>
<evidence type="ECO:0000313" key="2">
    <source>
        <dbReference type="EMBL" id="KAJ5457054.1"/>
    </source>
</evidence>
<feature type="region of interest" description="Disordered" evidence="1">
    <location>
        <begin position="90"/>
        <end position="110"/>
    </location>
</feature>
<sequence length="110" mass="12546">MAQKIDACPLPCRINTLVDIPSSRENSWAVSKLLEVGTLVIKLQLSGRASLESDLILLLERAVTFLRIDLNANYKVVIFFTPEMTRMGSSRLRDAEVKRKPKPTWEYPDR</sequence>
<dbReference type="Proteomes" id="UP001147760">
    <property type="component" value="Unassembled WGS sequence"/>
</dbReference>
<proteinExistence type="predicted"/>
<evidence type="ECO:0000313" key="3">
    <source>
        <dbReference type="Proteomes" id="UP001147760"/>
    </source>
</evidence>
<gene>
    <name evidence="2" type="ORF">N7530_012328</name>
</gene>
<name>A0A9W9WF66_9EURO</name>
<keyword evidence="3" id="KW-1185">Reference proteome</keyword>
<comment type="caution">
    <text evidence="2">The sequence shown here is derived from an EMBL/GenBank/DDBJ whole genome shotgun (WGS) entry which is preliminary data.</text>
</comment>